<dbReference type="InterPro" id="IPR051397">
    <property type="entry name" value="Zn-ADH-like_protein"/>
</dbReference>
<feature type="domain" description="Enoyl reductase (ER)" evidence="1">
    <location>
        <begin position="7"/>
        <end position="319"/>
    </location>
</feature>
<dbReference type="Pfam" id="PF00107">
    <property type="entry name" value="ADH_zinc_N"/>
    <property type="match status" value="1"/>
</dbReference>
<dbReference type="EMBL" id="JAVREI010000002">
    <property type="protein sequence ID" value="MDT0275396.1"/>
    <property type="molecule type" value="Genomic_DNA"/>
</dbReference>
<name>A0ABU2K5D2_9ACTN</name>
<dbReference type="EC" id="1.-.-.-" evidence="2"/>
<keyword evidence="2" id="KW-0560">Oxidoreductase</keyword>
<dbReference type="InterPro" id="IPR002364">
    <property type="entry name" value="Quin_OxRdtase/zeta-crystal_CS"/>
</dbReference>
<dbReference type="Proteomes" id="UP001183222">
    <property type="component" value="Unassembled WGS sequence"/>
</dbReference>
<dbReference type="PANTHER" id="PTHR43677:SF4">
    <property type="entry name" value="QUINONE OXIDOREDUCTASE-LIKE PROTEIN 2"/>
    <property type="match status" value="1"/>
</dbReference>
<dbReference type="Pfam" id="PF08240">
    <property type="entry name" value="ADH_N"/>
    <property type="match status" value="1"/>
</dbReference>
<evidence type="ECO:0000313" key="3">
    <source>
        <dbReference type="Proteomes" id="UP001183222"/>
    </source>
</evidence>
<evidence type="ECO:0000259" key="1">
    <source>
        <dbReference type="SMART" id="SM00829"/>
    </source>
</evidence>
<organism evidence="2 3">
    <name type="scientific">Blastococcus goldschmidtiae</name>
    <dbReference type="NCBI Taxonomy" id="3075546"/>
    <lineage>
        <taxon>Bacteria</taxon>
        <taxon>Bacillati</taxon>
        <taxon>Actinomycetota</taxon>
        <taxon>Actinomycetes</taxon>
        <taxon>Geodermatophilales</taxon>
        <taxon>Geodermatophilaceae</taxon>
        <taxon>Blastococcus</taxon>
    </lineage>
</organism>
<dbReference type="RefSeq" id="WP_311344218.1">
    <property type="nucleotide sequence ID" value="NZ_JAVREI010000002.1"/>
</dbReference>
<dbReference type="GO" id="GO:0016491">
    <property type="term" value="F:oxidoreductase activity"/>
    <property type="evidence" value="ECO:0007669"/>
    <property type="project" value="UniProtKB-KW"/>
</dbReference>
<dbReference type="InterPro" id="IPR011032">
    <property type="entry name" value="GroES-like_sf"/>
</dbReference>
<dbReference type="PANTHER" id="PTHR43677">
    <property type="entry name" value="SHORT-CHAIN DEHYDROGENASE/REDUCTASE"/>
    <property type="match status" value="1"/>
</dbReference>
<dbReference type="Gene3D" id="3.40.50.720">
    <property type="entry name" value="NAD(P)-binding Rossmann-like Domain"/>
    <property type="match status" value="1"/>
</dbReference>
<keyword evidence="3" id="KW-1185">Reference proteome</keyword>
<accession>A0ABU2K5D2</accession>
<gene>
    <name evidence="2" type="ORF">RM425_05720</name>
</gene>
<sequence length="323" mass="33713">MRAAQISTLDGPGAIQVVDVPEPEAGDKVLIEVHAAGVTYPEVLQSRGEYQMKPPLPFIPGSEVAGVVRSAPEGSGFTAGQRVAAFPSLGGFAEVVAAAPSMVFALPDGTSFAHGAALPMNYLTMHFALRRRGQLREGETVLVHGAAGGLGTAAVQLAKAYGARVFAVVSSDAKGEVARAAGADEIVPSDGFRDAVKELTGGRGVDVVVDPVGGDRFTDSLRSLGREGRILVLGFTGGEIPTVKVNRLLLNNVSVVGVGWGAFWSTSARDFPKEQWQELYPLLESGALDPVLGTVHPLEDVVAAVTELDERRAAGKVLLRVRG</sequence>
<dbReference type="CDD" id="cd08241">
    <property type="entry name" value="QOR1"/>
    <property type="match status" value="1"/>
</dbReference>
<proteinExistence type="predicted"/>
<evidence type="ECO:0000313" key="2">
    <source>
        <dbReference type="EMBL" id="MDT0275396.1"/>
    </source>
</evidence>
<dbReference type="Gene3D" id="3.90.180.10">
    <property type="entry name" value="Medium-chain alcohol dehydrogenases, catalytic domain"/>
    <property type="match status" value="1"/>
</dbReference>
<dbReference type="InterPro" id="IPR020843">
    <property type="entry name" value="ER"/>
</dbReference>
<protein>
    <submittedName>
        <fullName evidence="2">NADPH:quinone oxidoreductase family protein</fullName>
        <ecNumber evidence="2">1.-.-.-</ecNumber>
    </submittedName>
</protein>
<dbReference type="InterPro" id="IPR036291">
    <property type="entry name" value="NAD(P)-bd_dom_sf"/>
</dbReference>
<dbReference type="SUPFAM" id="SSF51735">
    <property type="entry name" value="NAD(P)-binding Rossmann-fold domains"/>
    <property type="match status" value="1"/>
</dbReference>
<dbReference type="PROSITE" id="PS01162">
    <property type="entry name" value="QOR_ZETA_CRYSTAL"/>
    <property type="match status" value="1"/>
</dbReference>
<dbReference type="InterPro" id="IPR013149">
    <property type="entry name" value="ADH-like_C"/>
</dbReference>
<dbReference type="SUPFAM" id="SSF50129">
    <property type="entry name" value="GroES-like"/>
    <property type="match status" value="1"/>
</dbReference>
<reference evidence="3" key="1">
    <citation type="submission" date="2023-07" db="EMBL/GenBank/DDBJ databases">
        <title>30 novel species of actinomycetes from the DSMZ collection.</title>
        <authorList>
            <person name="Nouioui I."/>
        </authorList>
    </citation>
    <scope>NUCLEOTIDE SEQUENCE [LARGE SCALE GENOMIC DNA]</scope>
    <source>
        <strain evidence="3">DSM 46792</strain>
    </source>
</reference>
<dbReference type="InterPro" id="IPR013154">
    <property type="entry name" value="ADH-like_N"/>
</dbReference>
<comment type="caution">
    <text evidence="2">The sequence shown here is derived from an EMBL/GenBank/DDBJ whole genome shotgun (WGS) entry which is preliminary data.</text>
</comment>
<dbReference type="SMART" id="SM00829">
    <property type="entry name" value="PKS_ER"/>
    <property type="match status" value="1"/>
</dbReference>